<name>A0ABR2ZLR7_9AGAR</name>
<organism evidence="1 2">
    <name type="scientific">Marasmius tenuissimus</name>
    <dbReference type="NCBI Taxonomy" id="585030"/>
    <lineage>
        <taxon>Eukaryota</taxon>
        <taxon>Fungi</taxon>
        <taxon>Dikarya</taxon>
        <taxon>Basidiomycota</taxon>
        <taxon>Agaricomycotina</taxon>
        <taxon>Agaricomycetes</taxon>
        <taxon>Agaricomycetidae</taxon>
        <taxon>Agaricales</taxon>
        <taxon>Marasmiineae</taxon>
        <taxon>Marasmiaceae</taxon>
        <taxon>Marasmius</taxon>
    </lineage>
</organism>
<gene>
    <name evidence="1" type="ORF">AAF712_011514</name>
</gene>
<keyword evidence="2" id="KW-1185">Reference proteome</keyword>
<comment type="caution">
    <text evidence="1">The sequence shown here is derived from an EMBL/GenBank/DDBJ whole genome shotgun (WGS) entry which is preliminary data.</text>
</comment>
<reference evidence="1 2" key="1">
    <citation type="submission" date="2024-05" db="EMBL/GenBank/DDBJ databases">
        <title>A draft genome resource for the thread blight pathogen Marasmius tenuissimus strain MS-2.</title>
        <authorList>
            <person name="Yulfo-Soto G.E."/>
            <person name="Baruah I.K."/>
            <person name="Amoako-Attah I."/>
            <person name="Bukari Y."/>
            <person name="Meinhardt L.W."/>
            <person name="Bailey B.A."/>
            <person name="Cohen S.P."/>
        </authorList>
    </citation>
    <scope>NUCLEOTIDE SEQUENCE [LARGE SCALE GENOMIC DNA]</scope>
    <source>
        <strain evidence="1 2">MS-2</strain>
    </source>
</reference>
<sequence>MLYPTQAIFDRQTAQALELQELLDEHMFVQESNGENYHVFAVTKSVPFGATALRRVKVSIDIPIGPVILQLRGWINVLTLECEIQVYIKYPLPVESIKIGEFTGTLTLDGIKINVKSPKFNGWIRIYVKDFWLCISFDLIVFGNEFKGDIKIAPIFGPNEAALAALQVNNNTVNNVLANSVQELKIEAPA</sequence>
<proteinExistence type="predicted"/>
<protein>
    <submittedName>
        <fullName evidence="1">Uncharacterized protein</fullName>
    </submittedName>
</protein>
<evidence type="ECO:0000313" key="2">
    <source>
        <dbReference type="Proteomes" id="UP001437256"/>
    </source>
</evidence>
<dbReference type="EMBL" id="JBBXMP010000128">
    <property type="protein sequence ID" value="KAL0061653.1"/>
    <property type="molecule type" value="Genomic_DNA"/>
</dbReference>
<accession>A0ABR2ZLR7</accession>
<evidence type="ECO:0000313" key="1">
    <source>
        <dbReference type="EMBL" id="KAL0061653.1"/>
    </source>
</evidence>
<dbReference type="Proteomes" id="UP001437256">
    <property type="component" value="Unassembled WGS sequence"/>
</dbReference>